<protein>
    <recommendedName>
        <fullName evidence="6">Transmembrane protein</fullName>
    </recommendedName>
</protein>
<accession>A0A7W5DWE5</accession>
<feature type="transmembrane region" description="Helical" evidence="3">
    <location>
        <begin position="98"/>
        <end position="118"/>
    </location>
</feature>
<feature type="transmembrane region" description="Helical" evidence="3">
    <location>
        <begin position="70"/>
        <end position="92"/>
    </location>
</feature>
<evidence type="ECO:0000256" key="2">
    <source>
        <dbReference type="SAM" id="MobiDB-lite"/>
    </source>
</evidence>
<evidence type="ECO:0000256" key="3">
    <source>
        <dbReference type="SAM" id="Phobius"/>
    </source>
</evidence>
<name>A0A7W5DWE5_9BACT</name>
<gene>
    <name evidence="4" type="ORF">FHS27_001562</name>
</gene>
<organism evidence="4 5">
    <name type="scientific">Aporhodopirellula rubra</name>
    <dbReference type="NCBI Taxonomy" id="980271"/>
    <lineage>
        <taxon>Bacteria</taxon>
        <taxon>Pseudomonadati</taxon>
        <taxon>Planctomycetota</taxon>
        <taxon>Planctomycetia</taxon>
        <taxon>Pirellulales</taxon>
        <taxon>Pirellulaceae</taxon>
        <taxon>Aporhodopirellula</taxon>
    </lineage>
</organism>
<keyword evidence="1" id="KW-0175">Coiled coil</keyword>
<keyword evidence="3" id="KW-1133">Transmembrane helix</keyword>
<feature type="region of interest" description="Disordered" evidence="2">
    <location>
        <begin position="230"/>
        <end position="252"/>
    </location>
</feature>
<keyword evidence="3" id="KW-0472">Membrane</keyword>
<dbReference type="AlphaFoldDB" id="A0A7W5DWE5"/>
<evidence type="ECO:0000256" key="1">
    <source>
        <dbReference type="SAM" id="Coils"/>
    </source>
</evidence>
<evidence type="ECO:0000313" key="5">
    <source>
        <dbReference type="Proteomes" id="UP000536179"/>
    </source>
</evidence>
<evidence type="ECO:0008006" key="6">
    <source>
        <dbReference type="Google" id="ProtNLM"/>
    </source>
</evidence>
<dbReference type="RefSeq" id="WP_184303644.1">
    <property type="nucleotide sequence ID" value="NZ_JACHXU010000004.1"/>
</dbReference>
<dbReference type="EMBL" id="JACHXU010000004">
    <property type="protein sequence ID" value="MBB3205758.1"/>
    <property type="molecule type" value="Genomic_DNA"/>
</dbReference>
<feature type="transmembrane region" description="Helical" evidence="3">
    <location>
        <begin position="130"/>
        <end position="152"/>
    </location>
</feature>
<evidence type="ECO:0000313" key="4">
    <source>
        <dbReference type="EMBL" id="MBB3205758.1"/>
    </source>
</evidence>
<comment type="caution">
    <text evidence="4">The sequence shown here is derived from an EMBL/GenBank/DDBJ whole genome shotgun (WGS) entry which is preliminary data.</text>
</comment>
<keyword evidence="3" id="KW-0812">Transmembrane</keyword>
<dbReference type="Proteomes" id="UP000536179">
    <property type="component" value="Unassembled WGS sequence"/>
</dbReference>
<sequence>MSNDSRIKKPLLYGLIGSVLFGAILGIAIIVRDTWGWFEIHVMISTIVVAVTSLCGLACDMSREPFGRNVLPKSGTVLSGVSAALLLVGIWGDIEGELFWRLTLCSSIIAVAIVHVCLLSVAKLAKRFRWIHFVSSQVILGFALLLCSVIIGEIDSAAVWRLIAAISIVIAAFSLTIPILHRISKMDHHRDDLMSPIEQRNLVSINAEIAKLQRRIGELEQVKALLVEQSGESSSQQQPHSFRHTAPARTPR</sequence>
<feature type="transmembrane region" description="Helical" evidence="3">
    <location>
        <begin position="158"/>
        <end position="180"/>
    </location>
</feature>
<reference evidence="4 5" key="1">
    <citation type="submission" date="2020-08" db="EMBL/GenBank/DDBJ databases">
        <title>Genomic Encyclopedia of Type Strains, Phase III (KMG-III): the genomes of soil and plant-associated and newly described type strains.</title>
        <authorList>
            <person name="Whitman W."/>
        </authorList>
    </citation>
    <scope>NUCLEOTIDE SEQUENCE [LARGE SCALE GENOMIC DNA]</scope>
    <source>
        <strain evidence="4 5">CECT 8075</strain>
    </source>
</reference>
<feature type="transmembrane region" description="Helical" evidence="3">
    <location>
        <begin position="37"/>
        <end position="58"/>
    </location>
</feature>
<proteinExistence type="predicted"/>
<feature type="coiled-coil region" evidence="1">
    <location>
        <begin position="202"/>
        <end position="229"/>
    </location>
</feature>
<keyword evidence="5" id="KW-1185">Reference proteome</keyword>
<feature type="transmembrane region" description="Helical" evidence="3">
    <location>
        <begin position="12"/>
        <end position="31"/>
    </location>
</feature>